<dbReference type="Proteomes" id="UP000481852">
    <property type="component" value="Unassembled WGS sequence"/>
</dbReference>
<evidence type="ECO:0000256" key="7">
    <source>
        <dbReference type="SAM" id="Phobius"/>
    </source>
</evidence>
<feature type="transmembrane region" description="Helical" evidence="7">
    <location>
        <begin position="128"/>
        <end position="147"/>
    </location>
</feature>
<evidence type="ECO:0000313" key="9">
    <source>
        <dbReference type="EMBL" id="MSS14468.1"/>
    </source>
</evidence>
<proteinExistence type="inferred from homology"/>
<keyword evidence="4 7" id="KW-1133">Transmembrane helix</keyword>
<reference evidence="9 10" key="1">
    <citation type="submission" date="2019-08" db="EMBL/GenBank/DDBJ databases">
        <title>In-depth cultivation of the pig gut microbiome towards novel bacterial diversity and tailored functional studies.</title>
        <authorList>
            <person name="Wylensek D."/>
            <person name="Hitch T.C.A."/>
            <person name="Clavel T."/>
        </authorList>
    </citation>
    <scope>NUCLEOTIDE SEQUENCE [LARGE SCALE GENOMIC DNA]</scope>
    <source>
        <strain evidence="9 10">Oil+RF-744-WCA-WT-11</strain>
    </source>
</reference>
<evidence type="ECO:0000256" key="2">
    <source>
        <dbReference type="ARBA" id="ARBA00022475"/>
    </source>
</evidence>
<feature type="transmembrane region" description="Helical" evidence="7">
    <location>
        <begin position="153"/>
        <end position="171"/>
    </location>
</feature>
<feature type="transmembrane region" description="Helical" evidence="7">
    <location>
        <begin position="206"/>
        <end position="226"/>
    </location>
</feature>
<dbReference type="AlphaFoldDB" id="A0A6L5X524"/>
<dbReference type="GO" id="GO:0005886">
    <property type="term" value="C:plasma membrane"/>
    <property type="evidence" value="ECO:0007669"/>
    <property type="project" value="UniProtKB-SubCell"/>
</dbReference>
<name>A0A6L5X524_9FIRM</name>
<sequence length="262" mass="28959">MTENKHSQNRDSDSINKERLLERILDIGELMLQSGAEINRVEDTLCRLGRAYGATPDVYVIVFSIAITLRFSDGVTVTQTRRVGDNDNIDFERLDRLNDLSRRCCSSPMTVSALEREIDRIRQRTNPVWILILGNALGAFSFSVFFGGSVPDGLAAALFSLLIVLLQCTLGKYSTNRILYTMVVSAIVGLGIGAICRVVPYFSRPMIMIGDIMLLNPGITMINAVREMMVGNTISGEIRLIESFTWALALAAGFMLAIHMTA</sequence>
<evidence type="ECO:0000313" key="10">
    <source>
        <dbReference type="Proteomes" id="UP000481852"/>
    </source>
</evidence>
<keyword evidence="3 7" id="KW-0812">Transmembrane</keyword>
<feature type="transmembrane region" description="Helical" evidence="7">
    <location>
        <begin position="178"/>
        <end position="200"/>
    </location>
</feature>
<evidence type="ECO:0000256" key="3">
    <source>
        <dbReference type="ARBA" id="ARBA00022692"/>
    </source>
</evidence>
<dbReference type="GO" id="GO:0015744">
    <property type="term" value="P:succinate transport"/>
    <property type="evidence" value="ECO:0007669"/>
    <property type="project" value="TreeGrafter"/>
</dbReference>
<evidence type="ECO:0000259" key="8">
    <source>
        <dbReference type="Pfam" id="PF06738"/>
    </source>
</evidence>
<comment type="subcellular location">
    <subcellularLocation>
        <location evidence="1">Cell membrane</location>
        <topology evidence="1">Multi-pass membrane protein</topology>
    </subcellularLocation>
</comment>
<dbReference type="PANTHER" id="PTHR34390:SF2">
    <property type="entry name" value="SUCCINATE TRANSPORTER SUBUNIT YJJP-RELATED"/>
    <property type="match status" value="1"/>
</dbReference>
<comment type="caution">
    <text evidence="9">The sequence shown here is derived from an EMBL/GenBank/DDBJ whole genome shotgun (WGS) entry which is preliminary data.</text>
</comment>
<evidence type="ECO:0000256" key="4">
    <source>
        <dbReference type="ARBA" id="ARBA00022989"/>
    </source>
</evidence>
<dbReference type="Pfam" id="PF06738">
    <property type="entry name" value="ThrE"/>
    <property type="match status" value="1"/>
</dbReference>
<feature type="domain" description="Threonine/serine exporter-like N-terminal" evidence="8">
    <location>
        <begin position="24"/>
        <end position="259"/>
    </location>
</feature>
<dbReference type="GO" id="GO:0022857">
    <property type="term" value="F:transmembrane transporter activity"/>
    <property type="evidence" value="ECO:0007669"/>
    <property type="project" value="InterPro"/>
</dbReference>
<feature type="transmembrane region" description="Helical" evidence="7">
    <location>
        <begin position="238"/>
        <end position="260"/>
    </location>
</feature>
<accession>A0A6L5X524</accession>
<dbReference type="InterPro" id="IPR050539">
    <property type="entry name" value="ThrE_Dicarb/AminoAcid_Exp"/>
</dbReference>
<evidence type="ECO:0000256" key="6">
    <source>
        <dbReference type="ARBA" id="ARBA00034125"/>
    </source>
</evidence>
<evidence type="ECO:0000256" key="1">
    <source>
        <dbReference type="ARBA" id="ARBA00004651"/>
    </source>
</evidence>
<keyword evidence="5 7" id="KW-0472">Membrane</keyword>
<gene>
    <name evidence="9" type="ORF">FYJ35_05330</name>
</gene>
<keyword evidence="2" id="KW-1003">Cell membrane</keyword>
<keyword evidence="10" id="KW-1185">Reference proteome</keyword>
<dbReference type="EMBL" id="VULZ01000004">
    <property type="protein sequence ID" value="MSS14468.1"/>
    <property type="molecule type" value="Genomic_DNA"/>
</dbReference>
<dbReference type="InterPro" id="IPR010619">
    <property type="entry name" value="ThrE-like_N"/>
</dbReference>
<protein>
    <submittedName>
        <fullName evidence="9">Threonine/serine exporter family protein</fullName>
    </submittedName>
</protein>
<dbReference type="RefSeq" id="WP_154524288.1">
    <property type="nucleotide sequence ID" value="NZ_VULZ01000004.1"/>
</dbReference>
<organism evidence="9 10">
    <name type="scientific">Porcincola intestinalis</name>
    <dbReference type="NCBI Taxonomy" id="2606632"/>
    <lineage>
        <taxon>Bacteria</taxon>
        <taxon>Bacillati</taxon>
        <taxon>Bacillota</taxon>
        <taxon>Clostridia</taxon>
        <taxon>Lachnospirales</taxon>
        <taxon>Lachnospiraceae</taxon>
        <taxon>Porcincola</taxon>
    </lineage>
</organism>
<evidence type="ECO:0000256" key="5">
    <source>
        <dbReference type="ARBA" id="ARBA00023136"/>
    </source>
</evidence>
<dbReference type="PANTHER" id="PTHR34390">
    <property type="entry name" value="UPF0442 PROTEIN YJJB-RELATED"/>
    <property type="match status" value="1"/>
</dbReference>
<comment type="similarity">
    <text evidence="6">Belongs to the ThrE exporter (TC 2.A.79) family.</text>
</comment>